<evidence type="ECO:0000259" key="2">
    <source>
        <dbReference type="Pfam" id="PF01030"/>
    </source>
</evidence>
<dbReference type="AlphaFoldDB" id="A0AAE9DPE0"/>
<feature type="domain" description="Receptor L-domain" evidence="2">
    <location>
        <begin position="99"/>
        <end position="187"/>
    </location>
</feature>
<feature type="domain" description="Receptor L-domain" evidence="2">
    <location>
        <begin position="230"/>
        <end position="332"/>
    </location>
</feature>
<evidence type="ECO:0000313" key="3">
    <source>
        <dbReference type="EMBL" id="ULU09285.1"/>
    </source>
</evidence>
<dbReference type="Proteomes" id="UP000827892">
    <property type="component" value="Chromosome I"/>
</dbReference>
<feature type="region of interest" description="Disordered" evidence="1">
    <location>
        <begin position="524"/>
        <end position="555"/>
    </location>
</feature>
<dbReference type="InterPro" id="IPR036941">
    <property type="entry name" value="Rcpt_L-dom_sf"/>
</dbReference>
<name>A0AAE9DPE0_CAEBR</name>
<dbReference type="Pfam" id="PF01030">
    <property type="entry name" value="Recep_L_domain"/>
    <property type="match status" value="3"/>
</dbReference>
<proteinExistence type="predicted"/>
<feature type="compositionally biased region" description="Polar residues" evidence="1">
    <location>
        <begin position="524"/>
        <end position="539"/>
    </location>
</feature>
<accession>A0AAE9DPE0</accession>
<organism evidence="3 4">
    <name type="scientific">Caenorhabditis briggsae</name>
    <dbReference type="NCBI Taxonomy" id="6238"/>
    <lineage>
        <taxon>Eukaryota</taxon>
        <taxon>Metazoa</taxon>
        <taxon>Ecdysozoa</taxon>
        <taxon>Nematoda</taxon>
        <taxon>Chromadorea</taxon>
        <taxon>Rhabditida</taxon>
        <taxon>Rhabditina</taxon>
        <taxon>Rhabditomorpha</taxon>
        <taxon>Rhabditoidea</taxon>
        <taxon>Rhabditidae</taxon>
        <taxon>Peloderinae</taxon>
        <taxon>Caenorhabditis</taxon>
    </lineage>
</organism>
<sequence length="575" mass="65429">MASCAHGANSSIFSNKDRLAQGNWDGQRFGGEGLRHLVLKKWAPGWWYLEPRLFLEGPPPTDSPEFSPLTYYYDIVIDESTVTLPELNPEHRFYQALYITGNLKITPRELTLFFKNLDFFTHGVRIHNTNLESLSFLRLFNADPLDDSPYSIEITNNSKLTSIGIDFDYCSMCLGSILIDQNPKLDLRNECDGIMARYKNNRMITNNLYDCGCTVKGNFNQFISTLSPKCWMLVGNITVDQNSDYDLLQKKLDNITRINGGISVINTNFVDLSFFRSIQTIDADSSYKASYISEILIQNNKNLTSLKFQAKQNGLSITIRDNPKLCVAPQELDALFYGEDTQRGDLDVDVCFDEQSPSYWCQVSELGYFSNISDGCVILVGHLLLDKNFDFDNSYKLFAVQTIYGSLTITNTSLRTFSIFPHFGTIRSINPSKPPLYVSHNNKLQDLYTVWRKVESDQAVIIENNTNLITSELYCALWRTKQKAIVKNNWSNCGDNYKAQIYDKTPLNIDVFYGLPSYLDVSHGSNPDDSGLQNNPWDRNSTDEDYETPETSTENGDPGIFSFRVLFLLAVFKLL</sequence>
<feature type="domain" description="Receptor L-domain" evidence="2">
    <location>
        <begin position="375"/>
        <end position="472"/>
    </location>
</feature>
<dbReference type="InterPro" id="IPR000494">
    <property type="entry name" value="Rcpt_L-dom"/>
</dbReference>
<gene>
    <name evidence="3" type="ORF">L3Y34_014003</name>
</gene>
<dbReference type="InterPro" id="IPR053079">
    <property type="entry name" value="SPS2_domain"/>
</dbReference>
<protein>
    <recommendedName>
        <fullName evidence="2">Receptor L-domain domain-containing protein</fullName>
    </recommendedName>
</protein>
<evidence type="ECO:0000313" key="4">
    <source>
        <dbReference type="Proteomes" id="UP000827892"/>
    </source>
</evidence>
<dbReference type="Gene3D" id="3.80.20.20">
    <property type="entry name" value="Receptor L-domain"/>
    <property type="match status" value="3"/>
</dbReference>
<dbReference type="PANTHER" id="PTHR21662">
    <property type="entry name" value="RECEPTOR PROTEIN-TYROSINE KINASE"/>
    <property type="match status" value="1"/>
</dbReference>
<reference evidence="3 4" key="1">
    <citation type="submission" date="2022-05" db="EMBL/GenBank/DDBJ databases">
        <title>Chromosome-level reference genomes for two strains of Caenorhabditis briggsae: an improved platform for comparative genomics.</title>
        <authorList>
            <person name="Stevens L."/>
            <person name="Andersen E.C."/>
        </authorList>
    </citation>
    <scope>NUCLEOTIDE SEQUENCE [LARGE SCALE GENOMIC DNA]</scope>
    <source>
        <strain evidence="3">QX1410_ONT</strain>
        <tissue evidence="3">Whole-organism</tissue>
    </source>
</reference>
<dbReference type="EMBL" id="CP090891">
    <property type="protein sequence ID" value="ULU09285.1"/>
    <property type="molecule type" value="Genomic_DNA"/>
</dbReference>
<evidence type="ECO:0000256" key="1">
    <source>
        <dbReference type="SAM" id="MobiDB-lite"/>
    </source>
</evidence>
<dbReference type="SUPFAM" id="SSF52058">
    <property type="entry name" value="L domain-like"/>
    <property type="match status" value="3"/>
</dbReference>
<dbReference type="PANTHER" id="PTHR21662:SF58">
    <property type="entry name" value="RECEPTOR L-DOMAIN DOMAIN-CONTAINING PROTEIN"/>
    <property type="match status" value="1"/>
</dbReference>